<evidence type="ECO:0000256" key="8">
    <source>
        <dbReference type="ARBA" id="ARBA00023157"/>
    </source>
</evidence>
<dbReference type="PROSITE" id="PS51808">
    <property type="entry name" value="CHCH"/>
    <property type="match status" value="1"/>
</dbReference>
<dbReference type="OrthoDB" id="276296at2759"/>
<feature type="region of interest" description="Disordered" evidence="10">
    <location>
        <begin position="1"/>
        <end position="25"/>
    </location>
</feature>
<keyword evidence="8" id="KW-1015">Disulfide bond</keyword>
<evidence type="ECO:0000313" key="11">
    <source>
        <dbReference type="EMBL" id="KZP00153.1"/>
    </source>
</evidence>
<evidence type="ECO:0000256" key="10">
    <source>
        <dbReference type="SAM" id="MobiDB-lite"/>
    </source>
</evidence>
<organism evidence="11 12">
    <name type="scientific">Calocera viscosa (strain TUFC12733)</name>
    <dbReference type="NCBI Taxonomy" id="1330018"/>
    <lineage>
        <taxon>Eukaryota</taxon>
        <taxon>Fungi</taxon>
        <taxon>Dikarya</taxon>
        <taxon>Basidiomycota</taxon>
        <taxon>Agaricomycotina</taxon>
        <taxon>Dacrymycetes</taxon>
        <taxon>Dacrymycetales</taxon>
        <taxon>Dacrymycetaceae</taxon>
        <taxon>Calocera</taxon>
    </lineage>
</organism>
<accession>A0A167QQR0</accession>
<comment type="subcellular location">
    <subcellularLocation>
        <location evidence="9">Mitochondrion inner membrane</location>
    </subcellularLocation>
</comment>
<keyword evidence="12" id="KW-1185">Reference proteome</keyword>
<keyword evidence="9" id="KW-0999">Mitochondrion inner membrane</keyword>
<keyword evidence="5" id="KW-0677">Repeat</keyword>
<dbReference type="PANTHER" id="PTHR13344:SF0">
    <property type="entry name" value="NADH DEHYDROGENASE [UBIQUINONE] 1 ALPHA SUBCOMPLEX SUBUNIT 8"/>
    <property type="match status" value="1"/>
</dbReference>
<evidence type="ECO:0000256" key="9">
    <source>
        <dbReference type="PIRNR" id="PIRNR017016"/>
    </source>
</evidence>
<comment type="function">
    <text evidence="1 9">Accessory subunit of the mitochondrial membrane respiratory chain NADH dehydrogenase (Complex I), that is believed not to be involved in catalysis. Complex I functions in the transfer of electrons from NADH to the respiratory chain. The immediate electron acceptor for the enzyme is believed to be ubiquinone.</text>
</comment>
<proteinExistence type="inferred from homology"/>
<evidence type="ECO:0000256" key="6">
    <source>
        <dbReference type="ARBA" id="ARBA00022982"/>
    </source>
</evidence>
<reference evidence="11 12" key="1">
    <citation type="journal article" date="2016" name="Mol. Biol. Evol.">
        <title>Comparative Genomics of Early-Diverging Mushroom-Forming Fungi Provides Insights into the Origins of Lignocellulose Decay Capabilities.</title>
        <authorList>
            <person name="Nagy L.G."/>
            <person name="Riley R."/>
            <person name="Tritt A."/>
            <person name="Adam C."/>
            <person name="Daum C."/>
            <person name="Floudas D."/>
            <person name="Sun H."/>
            <person name="Yadav J.S."/>
            <person name="Pangilinan J."/>
            <person name="Larsson K.H."/>
            <person name="Matsuura K."/>
            <person name="Barry K."/>
            <person name="Labutti K."/>
            <person name="Kuo R."/>
            <person name="Ohm R.A."/>
            <person name="Bhattacharya S.S."/>
            <person name="Shirouzu T."/>
            <person name="Yoshinaga Y."/>
            <person name="Martin F.M."/>
            <person name="Grigoriev I.V."/>
            <person name="Hibbett D.S."/>
        </authorList>
    </citation>
    <scope>NUCLEOTIDE SEQUENCE [LARGE SCALE GENOMIC DNA]</scope>
    <source>
        <strain evidence="11 12">TUFC12733</strain>
    </source>
</reference>
<keyword evidence="6 9" id="KW-0249">Electron transport</keyword>
<dbReference type="GO" id="GO:0006120">
    <property type="term" value="P:mitochondrial electron transport, NADH to ubiquinone"/>
    <property type="evidence" value="ECO:0007669"/>
    <property type="project" value="InterPro"/>
</dbReference>
<evidence type="ECO:0000313" key="12">
    <source>
        <dbReference type="Proteomes" id="UP000076738"/>
    </source>
</evidence>
<keyword evidence="9" id="KW-0472">Membrane</keyword>
<dbReference type="PIRSF" id="PIRSF017016">
    <property type="entry name" value="NDUA8"/>
    <property type="match status" value="1"/>
</dbReference>
<evidence type="ECO:0000256" key="2">
    <source>
        <dbReference type="ARBA" id="ARBA00010705"/>
    </source>
</evidence>
<name>A0A167QQR0_CALVF</name>
<gene>
    <name evidence="11" type="ORF">CALVIDRAFT_494144</name>
</gene>
<dbReference type="STRING" id="1330018.A0A167QQR0"/>
<comment type="similarity">
    <text evidence="2 9">Belongs to the complex I NDUFA8 subunit family.</text>
</comment>
<dbReference type="AlphaFoldDB" id="A0A167QQR0"/>
<evidence type="ECO:0000256" key="5">
    <source>
        <dbReference type="ARBA" id="ARBA00022737"/>
    </source>
</evidence>
<keyword evidence="3 9" id="KW-0813">Transport</keyword>
<evidence type="ECO:0000256" key="3">
    <source>
        <dbReference type="ARBA" id="ARBA00022448"/>
    </source>
</evidence>
<dbReference type="EMBL" id="KV417270">
    <property type="protein sequence ID" value="KZP00153.1"/>
    <property type="molecule type" value="Genomic_DNA"/>
</dbReference>
<dbReference type="PANTHER" id="PTHR13344">
    <property type="entry name" value="NADH-UBIQUINONE OXIDOREDUCTASE"/>
    <property type="match status" value="1"/>
</dbReference>
<dbReference type="GO" id="GO:0005743">
    <property type="term" value="C:mitochondrial inner membrane"/>
    <property type="evidence" value="ECO:0007669"/>
    <property type="project" value="UniProtKB-SubCell"/>
</dbReference>
<dbReference type="InterPro" id="IPR016680">
    <property type="entry name" value="NDUFA8"/>
</dbReference>
<evidence type="ECO:0000256" key="1">
    <source>
        <dbReference type="ARBA" id="ARBA00003195"/>
    </source>
</evidence>
<keyword evidence="7 9" id="KW-0496">Mitochondrion</keyword>
<evidence type="ECO:0000256" key="7">
    <source>
        <dbReference type="ARBA" id="ARBA00023128"/>
    </source>
</evidence>
<sequence>MAENKTAADPLTPVPGDPLPPLQEIGTTSAPLKSAAYFIGDACKEFNEDFMLCKNESRDPAHCLKEGRKVTRCAQDVLTKLRAACAAEFQAHWDCLEWNNQYYYACRKEERPLNACAFTKLGYKKEIPGVPEGQQPIHLIEKPYFRRQQK</sequence>
<dbReference type="Proteomes" id="UP000076738">
    <property type="component" value="Unassembled WGS sequence"/>
</dbReference>
<feature type="compositionally biased region" description="Pro residues" evidence="10">
    <location>
        <begin position="12"/>
        <end position="21"/>
    </location>
</feature>
<evidence type="ECO:0000256" key="4">
    <source>
        <dbReference type="ARBA" id="ARBA00022660"/>
    </source>
</evidence>
<keyword evidence="4 9" id="KW-0679">Respiratory chain</keyword>
<protein>
    <recommendedName>
        <fullName evidence="9">NADH-ubiquinone oxidoreductase</fullName>
    </recommendedName>
</protein>